<evidence type="ECO:0000313" key="3">
    <source>
        <dbReference type="Proteomes" id="UP000184268"/>
    </source>
</evidence>
<dbReference type="EMBL" id="FQXG01000002">
    <property type="protein sequence ID" value="SHH25373.1"/>
    <property type="molecule type" value="Genomic_DNA"/>
</dbReference>
<dbReference type="PIRSF" id="PIRSF028470">
    <property type="entry name" value="UCP028470"/>
    <property type="match status" value="1"/>
</dbReference>
<dbReference type="NCBIfam" id="TIGR02246">
    <property type="entry name" value="SgcJ/EcaC family oxidoreductase"/>
    <property type="match status" value="1"/>
</dbReference>
<dbReference type="InterPro" id="IPR032710">
    <property type="entry name" value="NTF2-like_dom_sf"/>
</dbReference>
<evidence type="ECO:0000313" key="2">
    <source>
        <dbReference type="EMBL" id="SHH25373.1"/>
    </source>
</evidence>
<dbReference type="RefSeq" id="WP_067657377.1">
    <property type="nucleotide sequence ID" value="NZ_FQXG01000002.1"/>
</dbReference>
<dbReference type="STRING" id="299255.SAMN02745129_1614"/>
<evidence type="ECO:0000259" key="1">
    <source>
        <dbReference type="Pfam" id="PF08332"/>
    </source>
</evidence>
<dbReference type="GO" id="GO:0005516">
    <property type="term" value="F:calmodulin binding"/>
    <property type="evidence" value="ECO:0007669"/>
    <property type="project" value="InterPro"/>
</dbReference>
<keyword evidence="3" id="KW-1185">Reference proteome</keyword>
<reference evidence="2 3" key="1">
    <citation type="submission" date="2016-11" db="EMBL/GenBank/DDBJ databases">
        <authorList>
            <person name="Jaros S."/>
            <person name="Januszkiewicz K."/>
            <person name="Wedrychowicz H."/>
        </authorList>
    </citation>
    <scope>NUCLEOTIDE SEQUENCE [LARGE SCALE GENOMIC DNA]</scope>
    <source>
        <strain evidence="2 3">DSM 16917</strain>
    </source>
</reference>
<dbReference type="InterPro" id="IPR011944">
    <property type="entry name" value="Steroid_delta5-4_isomerase"/>
</dbReference>
<dbReference type="InterPro" id="IPR013543">
    <property type="entry name" value="Ca/CaM-dep_prot_kinase-assoc"/>
</dbReference>
<accession>A0A1M5RHV3</accession>
<sequence>MTKNDIEALFDEWNGALQSGDPAHVTALYERDAILLPTISNQVRHNHAEISDYFSDFLALGPWGRIDEANIRRFDGLAINSGIYTFQFNDGSSVQARFSFVYRWNGSRWMIIEHHSSRLPECGQPG</sequence>
<organism evidence="2 3">
    <name type="scientific">Ferrimonas marina</name>
    <dbReference type="NCBI Taxonomy" id="299255"/>
    <lineage>
        <taxon>Bacteria</taxon>
        <taxon>Pseudomonadati</taxon>
        <taxon>Pseudomonadota</taxon>
        <taxon>Gammaproteobacteria</taxon>
        <taxon>Alteromonadales</taxon>
        <taxon>Ferrimonadaceae</taxon>
        <taxon>Ferrimonas</taxon>
    </lineage>
</organism>
<dbReference type="Proteomes" id="UP000184268">
    <property type="component" value="Unassembled WGS sequence"/>
</dbReference>
<dbReference type="Pfam" id="PF08332">
    <property type="entry name" value="CaMKII_AD"/>
    <property type="match status" value="1"/>
</dbReference>
<dbReference type="AlphaFoldDB" id="A0A1M5RHV3"/>
<proteinExistence type="predicted"/>
<dbReference type="GO" id="GO:0004683">
    <property type="term" value="F:calcium/calmodulin-dependent protein kinase activity"/>
    <property type="evidence" value="ECO:0007669"/>
    <property type="project" value="InterPro"/>
</dbReference>
<name>A0A1M5RHV3_9GAMM</name>
<dbReference type="InterPro" id="IPR016887">
    <property type="entry name" value="UCP028470_steroid_isom-rel"/>
</dbReference>
<protein>
    <recommendedName>
        <fullName evidence="1">Calcium/calmodulin-dependent protein kinase II association-domain domain-containing protein</fullName>
    </recommendedName>
</protein>
<dbReference type="Gene3D" id="3.10.450.50">
    <property type="match status" value="1"/>
</dbReference>
<gene>
    <name evidence="2" type="ORF">SAMN02745129_1614</name>
</gene>
<dbReference type="OrthoDB" id="953853at2"/>
<dbReference type="SUPFAM" id="SSF54427">
    <property type="entry name" value="NTF2-like"/>
    <property type="match status" value="1"/>
</dbReference>
<feature type="domain" description="Calcium/calmodulin-dependent protein kinase II association-domain" evidence="1">
    <location>
        <begin position="3"/>
        <end position="119"/>
    </location>
</feature>